<keyword evidence="1" id="KW-0472">Membrane</keyword>
<reference evidence="2 3" key="1">
    <citation type="submission" date="2020-04" db="EMBL/GenBank/DDBJ databases">
        <title>Usitatibacter rugosus gen. nov., sp. nov. and Usitatibacter palustris sp. nov., novel members of Usitatibacteraceae fam. nov. within the order Nitrosomonadales isolated from soil.</title>
        <authorList>
            <person name="Huber K.J."/>
            <person name="Neumann-Schaal M."/>
            <person name="Geppert A."/>
            <person name="Luckner M."/>
            <person name="Wanner G."/>
            <person name="Overmann J."/>
        </authorList>
    </citation>
    <scope>NUCLEOTIDE SEQUENCE [LARGE SCALE GENOMIC DNA]</scope>
    <source>
        <strain evidence="2 3">0125_3</strain>
    </source>
</reference>
<dbReference type="KEGG" id="uru:DSM104443_02620"/>
<evidence type="ECO:0000256" key="1">
    <source>
        <dbReference type="SAM" id="Phobius"/>
    </source>
</evidence>
<accession>A0A6M4GX34</accession>
<dbReference type="EMBL" id="CP053069">
    <property type="protein sequence ID" value="QJR11542.1"/>
    <property type="molecule type" value="Genomic_DNA"/>
</dbReference>
<dbReference type="Proteomes" id="UP000501534">
    <property type="component" value="Chromosome"/>
</dbReference>
<evidence type="ECO:0000313" key="3">
    <source>
        <dbReference type="Proteomes" id="UP000501534"/>
    </source>
</evidence>
<sequence length="45" mass="5132">MLLAAFYVFAIAAIILHYTGHLKRWNCEWVLIVLAIAVFPAVLFL</sequence>
<proteinExistence type="predicted"/>
<feature type="transmembrane region" description="Helical" evidence="1">
    <location>
        <begin position="29"/>
        <end position="44"/>
    </location>
</feature>
<gene>
    <name evidence="2" type="ORF">DSM104443_02620</name>
</gene>
<protein>
    <submittedName>
        <fullName evidence="2">Uncharacterized protein</fullName>
    </submittedName>
</protein>
<dbReference type="RefSeq" id="WP_171092970.1">
    <property type="nucleotide sequence ID" value="NZ_CP053069.1"/>
</dbReference>
<evidence type="ECO:0000313" key="2">
    <source>
        <dbReference type="EMBL" id="QJR11542.1"/>
    </source>
</evidence>
<dbReference type="AlphaFoldDB" id="A0A6M4GX34"/>
<name>A0A6M4GX34_9PROT</name>
<keyword evidence="1" id="KW-1133">Transmembrane helix</keyword>
<organism evidence="2 3">
    <name type="scientific">Usitatibacter rugosus</name>
    <dbReference type="NCBI Taxonomy" id="2732067"/>
    <lineage>
        <taxon>Bacteria</taxon>
        <taxon>Pseudomonadati</taxon>
        <taxon>Pseudomonadota</taxon>
        <taxon>Betaproteobacteria</taxon>
        <taxon>Nitrosomonadales</taxon>
        <taxon>Usitatibacteraceae</taxon>
        <taxon>Usitatibacter</taxon>
    </lineage>
</organism>
<keyword evidence="1" id="KW-0812">Transmembrane</keyword>
<keyword evidence="3" id="KW-1185">Reference proteome</keyword>